<dbReference type="EMBL" id="JAQIZT010000005">
    <property type="protein sequence ID" value="KAJ6996315.1"/>
    <property type="molecule type" value="Genomic_DNA"/>
</dbReference>
<name>A0AAD6W224_9ROSI</name>
<dbReference type="Proteomes" id="UP001164929">
    <property type="component" value="Chromosome 5"/>
</dbReference>
<accession>A0AAD6W224</accession>
<dbReference type="AlphaFoldDB" id="A0AAD6W224"/>
<keyword evidence="2" id="KW-1185">Reference proteome</keyword>
<proteinExistence type="predicted"/>
<comment type="caution">
    <text evidence="1">The sequence shown here is derived from an EMBL/GenBank/DDBJ whole genome shotgun (WGS) entry which is preliminary data.</text>
</comment>
<evidence type="ECO:0000313" key="1">
    <source>
        <dbReference type="EMBL" id="KAJ6996315.1"/>
    </source>
</evidence>
<gene>
    <name evidence="1" type="ORF">NC653_013038</name>
</gene>
<sequence length="123" mass="13965">MPGPYVEKKISTRRGNCSRAKSVTGRLASNIIGKEIHGKRSRSIIKSVMPKVIIIVAIEKKRQERPTIIFVGKELRKSSSLYRDVRIPKNINNEDVDANNDIASDTMKTMNEFLCKYIGIPEY</sequence>
<organism evidence="1 2">
    <name type="scientific">Populus alba x Populus x berolinensis</name>
    <dbReference type="NCBI Taxonomy" id="444605"/>
    <lineage>
        <taxon>Eukaryota</taxon>
        <taxon>Viridiplantae</taxon>
        <taxon>Streptophyta</taxon>
        <taxon>Embryophyta</taxon>
        <taxon>Tracheophyta</taxon>
        <taxon>Spermatophyta</taxon>
        <taxon>Magnoliopsida</taxon>
        <taxon>eudicotyledons</taxon>
        <taxon>Gunneridae</taxon>
        <taxon>Pentapetalae</taxon>
        <taxon>rosids</taxon>
        <taxon>fabids</taxon>
        <taxon>Malpighiales</taxon>
        <taxon>Salicaceae</taxon>
        <taxon>Saliceae</taxon>
        <taxon>Populus</taxon>
    </lineage>
</organism>
<evidence type="ECO:0000313" key="2">
    <source>
        <dbReference type="Proteomes" id="UP001164929"/>
    </source>
</evidence>
<protein>
    <submittedName>
        <fullName evidence="1">Uncharacterized protein</fullName>
    </submittedName>
</protein>
<reference evidence="1" key="1">
    <citation type="journal article" date="2023" name="Mol. Ecol. Resour.">
        <title>Chromosome-level genome assembly of a triploid poplar Populus alba 'Berolinensis'.</title>
        <authorList>
            <person name="Chen S."/>
            <person name="Yu Y."/>
            <person name="Wang X."/>
            <person name="Wang S."/>
            <person name="Zhang T."/>
            <person name="Zhou Y."/>
            <person name="He R."/>
            <person name="Meng N."/>
            <person name="Wang Y."/>
            <person name="Liu W."/>
            <person name="Liu Z."/>
            <person name="Liu J."/>
            <person name="Guo Q."/>
            <person name="Huang H."/>
            <person name="Sederoff R.R."/>
            <person name="Wang G."/>
            <person name="Qu G."/>
            <person name="Chen S."/>
        </authorList>
    </citation>
    <scope>NUCLEOTIDE SEQUENCE</scope>
    <source>
        <strain evidence="1">SC-2020</strain>
    </source>
</reference>